<gene>
    <name evidence="2" type="primary">Dsim\GD27275</name>
    <name evidence="2" type="ORF">Dsimw501_GD27275</name>
</gene>
<sequence>MSAFTCTQFLNLNLKDISSMSTTVTLDAACFGRQDLNLFIESLETISRLEKERHERRQLRREQRLQQARITELADERCSSPTPRAEEAVDEPLLYLEAKCIPYAVSGHIFAQGDNTPCPEYNMCDDEAYGSASYSARSSVTYCSCVGISNLDIDSGESEGKRKPFVHASSQAKPKNRYSSTRSRIINLVLKRNRAKPALIEHLQRQGHCDTLSSENISHQFPRLATSQKRSAEHSFLDKALRYLTL</sequence>
<dbReference type="GO" id="GO:0110071">
    <property type="term" value="C:cellularization cleavage furrow invagination front"/>
    <property type="evidence" value="ECO:0007669"/>
    <property type="project" value="EnsemblMetazoa"/>
</dbReference>
<reference evidence="2" key="1">
    <citation type="journal article" date="2013" name="Genome Res.">
        <title>A second-generation assembly of the Drosophila simulans genome provides new insights into patterns of lineage-specific divergence.</title>
        <authorList>
            <person name="Hu T.T."/>
            <person name="Eisen M.B."/>
            <person name="Thornton K.R."/>
            <person name="Andolfatto P."/>
        </authorList>
    </citation>
    <scope>NUCLEOTIDE SEQUENCE [LARGE SCALE GENOMIC DNA]</scope>
    <source>
        <strain evidence="2">W501</strain>
    </source>
</reference>
<name>A0A0J9R618_DROSI</name>
<organism evidence="2">
    <name type="scientific">Drosophila simulans</name>
    <name type="common">Fruit fly</name>
    <dbReference type="NCBI Taxonomy" id="7240"/>
    <lineage>
        <taxon>Eukaryota</taxon>
        <taxon>Metazoa</taxon>
        <taxon>Ecdysozoa</taxon>
        <taxon>Arthropoda</taxon>
        <taxon>Hexapoda</taxon>
        <taxon>Insecta</taxon>
        <taxon>Pterygota</taxon>
        <taxon>Neoptera</taxon>
        <taxon>Endopterygota</taxon>
        <taxon>Diptera</taxon>
        <taxon>Brachycera</taxon>
        <taxon>Muscomorpha</taxon>
        <taxon>Ephydroidea</taxon>
        <taxon>Drosophilidae</taxon>
        <taxon>Drosophila</taxon>
        <taxon>Sophophora</taxon>
    </lineage>
</organism>
<feature type="coiled-coil region" evidence="1">
    <location>
        <begin position="49"/>
        <end position="76"/>
    </location>
</feature>
<accession>A0A0J9R618</accession>
<dbReference type="Proteomes" id="UP000035880">
    <property type="component" value="Chromosome 2L"/>
</dbReference>
<dbReference type="EMBL" id="CM002910">
    <property type="protein sequence ID" value="KMY91421.1"/>
    <property type="molecule type" value="Genomic_DNA"/>
</dbReference>
<evidence type="ECO:0000313" key="2">
    <source>
        <dbReference type="EMBL" id="KMY91421.1"/>
    </source>
</evidence>
<dbReference type="Bgee" id="FBgn0268565">
    <property type="expression patterns" value="Expressed in embryo and 3 other cell types or tissues"/>
</dbReference>
<keyword evidence="1" id="KW-0175">Coiled coil</keyword>
<dbReference type="GO" id="GO:0045179">
    <property type="term" value="C:apical cortex"/>
    <property type="evidence" value="ECO:0007669"/>
    <property type="project" value="EnsemblMetazoa"/>
</dbReference>
<dbReference type="AlphaFoldDB" id="A0A0J9R618"/>
<dbReference type="GO" id="GO:0110069">
    <property type="term" value="P:syncytial embryo cellularization"/>
    <property type="evidence" value="ECO:0007669"/>
    <property type="project" value="EnsemblMetazoa"/>
</dbReference>
<dbReference type="OrthoDB" id="8023477at2759"/>
<protein>
    <submittedName>
        <fullName evidence="2">Uncharacterized protein</fullName>
    </submittedName>
</protein>
<reference evidence="2" key="3">
    <citation type="submission" date="2015-04" db="EMBL/GenBank/DDBJ databases">
        <authorList>
            <consortium name="FlyBase"/>
        </authorList>
    </citation>
    <scope>NUCLEOTIDE SEQUENCE</scope>
    <source>
        <strain evidence="2">W501</strain>
    </source>
</reference>
<dbReference type="KEGG" id="dsi:Dsimw501_GD27275"/>
<reference evidence="2" key="2">
    <citation type="submission" date="2014-06" db="EMBL/GenBank/DDBJ databases">
        <authorList>
            <person name="Hu T."/>
            <person name="Eisen M.B."/>
            <person name="Thornton K.R."/>
            <person name="Andolfatto P."/>
        </authorList>
    </citation>
    <scope>NUCLEOTIDE SEQUENCE</scope>
    <source>
        <strain evidence="2">W501</strain>
    </source>
</reference>
<proteinExistence type="predicted"/>
<evidence type="ECO:0000256" key="1">
    <source>
        <dbReference type="SAM" id="Coils"/>
    </source>
</evidence>